<dbReference type="AlphaFoldDB" id="A0A6L5JY29"/>
<name>A0A6L5JY29_RHOTE</name>
<evidence type="ECO:0000256" key="1">
    <source>
        <dbReference type="ARBA" id="ARBA00004429"/>
    </source>
</evidence>
<reference evidence="16 17" key="1">
    <citation type="submission" date="2019-10" db="EMBL/GenBank/DDBJ databases">
        <title>Whole-genome sequence of the purple nonsulfur photosynthetic bacterium Rhodocyclus tenuis.</title>
        <authorList>
            <person name="Kyndt J.A."/>
            <person name="Meyer T.E."/>
        </authorList>
    </citation>
    <scope>NUCLEOTIDE SEQUENCE [LARGE SCALE GENOMIC DNA]</scope>
    <source>
        <strain evidence="16 17">DSM 110</strain>
    </source>
</reference>
<organism evidence="16 17">
    <name type="scientific">Rhodocyclus tenuis</name>
    <name type="common">Rhodospirillum tenue</name>
    <dbReference type="NCBI Taxonomy" id="1066"/>
    <lineage>
        <taxon>Bacteria</taxon>
        <taxon>Pseudomonadati</taxon>
        <taxon>Pseudomonadota</taxon>
        <taxon>Betaproteobacteria</taxon>
        <taxon>Rhodocyclales</taxon>
        <taxon>Rhodocyclaceae</taxon>
        <taxon>Rhodocyclus</taxon>
    </lineage>
</organism>
<dbReference type="GO" id="GO:0032153">
    <property type="term" value="C:cell division site"/>
    <property type="evidence" value="ECO:0007669"/>
    <property type="project" value="TreeGrafter"/>
</dbReference>
<evidence type="ECO:0000256" key="13">
    <source>
        <dbReference type="SAM" id="Phobius"/>
    </source>
</evidence>
<feature type="transmembrane region" description="Helical" evidence="13">
    <location>
        <begin position="272"/>
        <end position="295"/>
    </location>
</feature>
<dbReference type="EMBL" id="WIXJ01000007">
    <property type="protein sequence ID" value="MQY52233.1"/>
    <property type="molecule type" value="Genomic_DNA"/>
</dbReference>
<evidence type="ECO:0000256" key="4">
    <source>
        <dbReference type="ARBA" id="ARBA00021907"/>
    </source>
</evidence>
<feature type="domain" description="FtsX extracellular" evidence="15">
    <location>
        <begin position="62"/>
        <end position="153"/>
    </location>
</feature>
<dbReference type="PANTHER" id="PTHR47755:SF1">
    <property type="entry name" value="CELL DIVISION PROTEIN FTSX"/>
    <property type="match status" value="1"/>
</dbReference>
<dbReference type="InterPro" id="IPR040690">
    <property type="entry name" value="FtsX_ECD"/>
</dbReference>
<keyword evidence="5 12" id="KW-1003">Cell membrane</keyword>
<comment type="subcellular location">
    <subcellularLocation>
        <location evidence="1">Cell inner membrane</location>
        <topology evidence="1">Multi-pass membrane protein</topology>
    </subcellularLocation>
</comment>
<evidence type="ECO:0000256" key="8">
    <source>
        <dbReference type="ARBA" id="ARBA00022692"/>
    </source>
</evidence>
<comment type="function">
    <text evidence="12">Part of the ABC transporter FtsEX involved in cellular division.</text>
</comment>
<evidence type="ECO:0000313" key="17">
    <source>
        <dbReference type="Proteomes" id="UP000480275"/>
    </source>
</evidence>
<evidence type="ECO:0000256" key="3">
    <source>
        <dbReference type="ARBA" id="ARBA00011160"/>
    </source>
</evidence>
<comment type="caution">
    <text evidence="16">The sequence shown here is derived from an EMBL/GenBank/DDBJ whole genome shotgun (WGS) entry which is preliminary data.</text>
</comment>
<feature type="transmembrane region" description="Helical" evidence="13">
    <location>
        <begin position="169"/>
        <end position="190"/>
    </location>
</feature>
<proteinExistence type="inferred from homology"/>
<feature type="transmembrane region" description="Helical" evidence="13">
    <location>
        <begin position="229"/>
        <end position="252"/>
    </location>
</feature>
<comment type="similarity">
    <text evidence="2 12">Belongs to the ABC-4 integral membrane protein family. FtsX subfamily.</text>
</comment>
<dbReference type="InterPro" id="IPR047590">
    <property type="entry name" value="FtsX_proteobact-type"/>
</dbReference>
<dbReference type="Gene3D" id="3.30.70.3040">
    <property type="match status" value="1"/>
</dbReference>
<feature type="domain" description="ABC3 transporter permease C-terminal" evidence="14">
    <location>
        <begin position="177"/>
        <end position="287"/>
    </location>
</feature>
<keyword evidence="8 13" id="KW-0812">Transmembrane</keyword>
<evidence type="ECO:0000256" key="11">
    <source>
        <dbReference type="ARBA" id="ARBA00023306"/>
    </source>
</evidence>
<evidence type="ECO:0000313" key="16">
    <source>
        <dbReference type="EMBL" id="MQY52233.1"/>
    </source>
</evidence>
<evidence type="ECO:0000256" key="7">
    <source>
        <dbReference type="ARBA" id="ARBA00022618"/>
    </source>
</evidence>
<dbReference type="PANTHER" id="PTHR47755">
    <property type="entry name" value="CELL DIVISION PROTEIN FTSX"/>
    <property type="match status" value="1"/>
</dbReference>
<evidence type="ECO:0000259" key="15">
    <source>
        <dbReference type="Pfam" id="PF18075"/>
    </source>
</evidence>
<accession>A0A6L5JY29</accession>
<dbReference type="Pfam" id="PF02687">
    <property type="entry name" value="FtsX"/>
    <property type="match status" value="1"/>
</dbReference>
<keyword evidence="9 13" id="KW-1133">Transmembrane helix</keyword>
<dbReference type="OrthoDB" id="9813411at2"/>
<evidence type="ECO:0000256" key="9">
    <source>
        <dbReference type="ARBA" id="ARBA00022989"/>
    </source>
</evidence>
<evidence type="ECO:0000256" key="2">
    <source>
        <dbReference type="ARBA" id="ARBA00007379"/>
    </source>
</evidence>
<dbReference type="GO" id="GO:0005886">
    <property type="term" value="C:plasma membrane"/>
    <property type="evidence" value="ECO:0007669"/>
    <property type="project" value="UniProtKB-SubCell"/>
</dbReference>
<dbReference type="InterPro" id="IPR004513">
    <property type="entry name" value="FtsX"/>
</dbReference>
<keyword evidence="6 12" id="KW-0997">Cell inner membrane</keyword>
<keyword evidence="11 12" id="KW-0131">Cell cycle</keyword>
<sequence length="299" mass="31437">MSIWFGQHRAALVDAVRRLASSPLNSALSLLVIGIALALPAAGWLAIDNLRAAVGNVAQIQQISVFLTTDASARDIADIEKRLRSSGIGRFRFVPRDEALKHLQAREGMADLVAGLPRNPLPDAFVVDAENATPVALEEAARTFADWPKVEHVQLDSAWVRRFDAFLRIARLAVGLLGALFAAGLAAITFNTIRLQILAHAAEIEVARLIGAGDDFVRRPFQYYGALQGMLGGLLAVGMVAGGGALLAGPAGELATLYGGSFALRGPSPLEIGALAGGGALLGWLGAQVSVALHLRRFG</sequence>
<dbReference type="NCBIfam" id="TIGR00439">
    <property type="entry name" value="FtsX_Gneg"/>
    <property type="match status" value="1"/>
</dbReference>
<keyword evidence="10 12" id="KW-0472">Membrane</keyword>
<feature type="transmembrane region" description="Helical" evidence="13">
    <location>
        <begin position="27"/>
        <end position="47"/>
    </location>
</feature>
<evidence type="ECO:0000256" key="6">
    <source>
        <dbReference type="ARBA" id="ARBA00022519"/>
    </source>
</evidence>
<dbReference type="GO" id="GO:0051301">
    <property type="term" value="P:cell division"/>
    <property type="evidence" value="ECO:0007669"/>
    <property type="project" value="UniProtKB-KW"/>
</dbReference>
<evidence type="ECO:0000256" key="10">
    <source>
        <dbReference type="ARBA" id="ARBA00023136"/>
    </source>
</evidence>
<evidence type="ECO:0000256" key="5">
    <source>
        <dbReference type="ARBA" id="ARBA00022475"/>
    </source>
</evidence>
<gene>
    <name evidence="16" type="ORF">GHK24_10650</name>
</gene>
<evidence type="ECO:0000259" key="14">
    <source>
        <dbReference type="Pfam" id="PF02687"/>
    </source>
</evidence>
<evidence type="ECO:0000256" key="12">
    <source>
        <dbReference type="PIRNR" id="PIRNR003097"/>
    </source>
</evidence>
<dbReference type="PIRSF" id="PIRSF003097">
    <property type="entry name" value="FtsX"/>
    <property type="match status" value="1"/>
</dbReference>
<keyword evidence="7 12" id="KW-0132">Cell division</keyword>
<comment type="subunit">
    <text evidence="3">Forms a membrane-associated complex with FtsE.</text>
</comment>
<dbReference type="Pfam" id="PF18075">
    <property type="entry name" value="FtsX_ECD"/>
    <property type="match status" value="1"/>
</dbReference>
<dbReference type="InterPro" id="IPR003838">
    <property type="entry name" value="ABC3_permease_C"/>
</dbReference>
<protein>
    <recommendedName>
        <fullName evidence="4 12">Cell division protein FtsX</fullName>
    </recommendedName>
</protein>
<dbReference type="Proteomes" id="UP000480275">
    <property type="component" value="Unassembled WGS sequence"/>
</dbReference>